<proteinExistence type="predicted"/>
<feature type="transmembrane region" description="Helical" evidence="1">
    <location>
        <begin position="101"/>
        <end position="121"/>
    </location>
</feature>
<dbReference type="PANTHER" id="PTHR47025">
    <property type="entry name" value="AUTOIMMUNE REGULATOR"/>
    <property type="match status" value="1"/>
</dbReference>
<dbReference type="GO" id="GO:0005634">
    <property type="term" value="C:nucleus"/>
    <property type="evidence" value="ECO:0007669"/>
    <property type="project" value="TreeGrafter"/>
</dbReference>
<keyword evidence="1" id="KW-1133">Transmembrane helix</keyword>
<name>A0A4D6M2Z9_VIGUN</name>
<evidence type="ECO:0000256" key="1">
    <source>
        <dbReference type="SAM" id="Phobius"/>
    </source>
</evidence>
<dbReference type="GO" id="GO:0000977">
    <property type="term" value="F:RNA polymerase II transcription regulatory region sequence-specific DNA binding"/>
    <property type="evidence" value="ECO:0007669"/>
    <property type="project" value="TreeGrafter"/>
</dbReference>
<accession>A0A4D6M2Z9</accession>
<organism evidence="2 3">
    <name type="scientific">Vigna unguiculata</name>
    <name type="common">Cowpea</name>
    <dbReference type="NCBI Taxonomy" id="3917"/>
    <lineage>
        <taxon>Eukaryota</taxon>
        <taxon>Viridiplantae</taxon>
        <taxon>Streptophyta</taxon>
        <taxon>Embryophyta</taxon>
        <taxon>Tracheophyta</taxon>
        <taxon>Spermatophyta</taxon>
        <taxon>Magnoliopsida</taxon>
        <taxon>eudicotyledons</taxon>
        <taxon>Gunneridae</taxon>
        <taxon>Pentapetalae</taxon>
        <taxon>rosids</taxon>
        <taxon>fabids</taxon>
        <taxon>Fabales</taxon>
        <taxon>Fabaceae</taxon>
        <taxon>Papilionoideae</taxon>
        <taxon>50 kb inversion clade</taxon>
        <taxon>NPAAA clade</taxon>
        <taxon>indigoferoid/millettioid clade</taxon>
        <taxon>Phaseoleae</taxon>
        <taxon>Vigna</taxon>
    </lineage>
</organism>
<dbReference type="AlphaFoldDB" id="A0A4D6M2Z9"/>
<dbReference type="EMBL" id="CP039349">
    <property type="protein sequence ID" value="QCD94566.1"/>
    <property type="molecule type" value="Genomic_DNA"/>
</dbReference>
<dbReference type="GO" id="GO:0003682">
    <property type="term" value="F:chromatin binding"/>
    <property type="evidence" value="ECO:0007669"/>
    <property type="project" value="TreeGrafter"/>
</dbReference>
<keyword evidence="1" id="KW-0812">Transmembrane</keyword>
<dbReference type="Proteomes" id="UP000501690">
    <property type="component" value="Linkage Group LG5"/>
</dbReference>
<keyword evidence="1" id="KW-0472">Membrane</keyword>
<dbReference type="GO" id="GO:0045944">
    <property type="term" value="P:positive regulation of transcription by RNA polymerase II"/>
    <property type="evidence" value="ECO:0007669"/>
    <property type="project" value="TreeGrafter"/>
</dbReference>
<dbReference type="PANTHER" id="PTHR47025:SF2">
    <property type="entry name" value="AUTOIMMUNE REGULATOR"/>
    <property type="match status" value="1"/>
</dbReference>
<gene>
    <name evidence="2" type="ORF">DEO72_LG5g2650</name>
</gene>
<protein>
    <submittedName>
        <fullName evidence="2">Uncharacterized protein</fullName>
    </submittedName>
</protein>
<reference evidence="2 3" key="1">
    <citation type="submission" date="2019-04" db="EMBL/GenBank/DDBJ databases">
        <title>An improved genome assembly and genetic linkage map for asparagus bean, Vigna unguiculata ssp. sesquipedialis.</title>
        <authorList>
            <person name="Xia Q."/>
            <person name="Zhang R."/>
            <person name="Dong Y."/>
        </authorList>
    </citation>
    <scope>NUCLEOTIDE SEQUENCE [LARGE SCALE GENOMIC DNA]</scope>
    <source>
        <tissue evidence="2">Leaf</tissue>
    </source>
</reference>
<keyword evidence="3" id="KW-1185">Reference proteome</keyword>
<evidence type="ECO:0000313" key="3">
    <source>
        <dbReference type="Proteomes" id="UP000501690"/>
    </source>
</evidence>
<dbReference type="GO" id="GO:0042393">
    <property type="term" value="F:histone binding"/>
    <property type="evidence" value="ECO:0007669"/>
    <property type="project" value="TreeGrafter"/>
</dbReference>
<evidence type="ECO:0000313" key="2">
    <source>
        <dbReference type="EMBL" id="QCD94566.1"/>
    </source>
</evidence>
<sequence length="291" mass="32810">MSRFSDNPKQKRVICFGSKKSVPKEGYILRFQRPEAKNVAGYFKNATHHYIFGLGHPPPPREALQPRCAATTLLRPPSPQAVVGGSGGPGSLQGRDCRDKLFFITVIFSIVFLFTALFIFARQIYRHHGLLFDAVPPHQARPMLPSQDGLDADAIKRLPIILHQRAAAEESECCICLRCICRRREAEGSPLMRTQLPQRELPEGNWFCCSGCENINTTLVNLVARGEENLPNPLLSLIKKKYNNKGLEFGSNIRIKWRLLNWKVGESEENGFVDDGWLLMGTDGVKAWTFF</sequence>